<dbReference type="Gramene" id="AET2Gv20700200.18">
    <property type="protein sequence ID" value="AET2Gv20700200.18"/>
    <property type="gene ID" value="AET2Gv20700200"/>
</dbReference>
<organism evidence="2 3">
    <name type="scientific">Aegilops tauschii subsp. strangulata</name>
    <name type="common">Goatgrass</name>
    <dbReference type="NCBI Taxonomy" id="200361"/>
    <lineage>
        <taxon>Eukaryota</taxon>
        <taxon>Viridiplantae</taxon>
        <taxon>Streptophyta</taxon>
        <taxon>Embryophyta</taxon>
        <taxon>Tracheophyta</taxon>
        <taxon>Spermatophyta</taxon>
        <taxon>Magnoliopsida</taxon>
        <taxon>Liliopsida</taxon>
        <taxon>Poales</taxon>
        <taxon>Poaceae</taxon>
        <taxon>BOP clade</taxon>
        <taxon>Pooideae</taxon>
        <taxon>Triticodae</taxon>
        <taxon>Triticeae</taxon>
        <taxon>Triticinae</taxon>
        <taxon>Aegilops</taxon>
    </lineage>
</organism>
<protein>
    <submittedName>
        <fullName evidence="2">Uncharacterized protein</fullName>
    </submittedName>
</protein>
<feature type="region of interest" description="Disordered" evidence="1">
    <location>
        <begin position="1"/>
        <end position="61"/>
    </location>
</feature>
<dbReference type="Proteomes" id="UP000015105">
    <property type="component" value="Chromosome 2D"/>
</dbReference>
<evidence type="ECO:0000256" key="1">
    <source>
        <dbReference type="SAM" id="MobiDB-lite"/>
    </source>
</evidence>
<evidence type="ECO:0000313" key="2">
    <source>
        <dbReference type="EnsemblPlants" id="AET2Gv20700200.18"/>
    </source>
</evidence>
<keyword evidence="3" id="KW-1185">Reference proteome</keyword>
<reference evidence="2" key="3">
    <citation type="journal article" date="2017" name="Nature">
        <title>Genome sequence of the progenitor of the wheat D genome Aegilops tauschii.</title>
        <authorList>
            <person name="Luo M.C."/>
            <person name="Gu Y.Q."/>
            <person name="Puiu D."/>
            <person name="Wang H."/>
            <person name="Twardziok S.O."/>
            <person name="Deal K.R."/>
            <person name="Huo N."/>
            <person name="Zhu T."/>
            <person name="Wang L."/>
            <person name="Wang Y."/>
            <person name="McGuire P.E."/>
            <person name="Liu S."/>
            <person name="Long H."/>
            <person name="Ramasamy R.K."/>
            <person name="Rodriguez J.C."/>
            <person name="Van S.L."/>
            <person name="Yuan L."/>
            <person name="Wang Z."/>
            <person name="Xia Z."/>
            <person name="Xiao L."/>
            <person name="Anderson O.D."/>
            <person name="Ouyang S."/>
            <person name="Liang Y."/>
            <person name="Zimin A.V."/>
            <person name="Pertea G."/>
            <person name="Qi P."/>
            <person name="Bennetzen J.L."/>
            <person name="Dai X."/>
            <person name="Dawson M.W."/>
            <person name="Muller H.G."/>
            <person name="Kugler K."/>
            <person name="Rivarola-Duarte L."/>
            <person name="Spannagl M."/>
            <person name="Mayer K.F.X."/>
            <person name="Lu F.H."/>
            <person name="Bevan M.W."/>
            <person name="Leroy P."/>
            <person name="Li P."/>
            <person name="You F.M."/>
            <person name="Sun Q."/>
            <person name="Liu Z."/>
            <person name="Lyons E."/>
            <person name="Wicker T."/>
            <person name="Salzberg S.L."/>
            <person name="Devos K.M."/>
            <person name="Dvorak J."/>
        </authorList>
    </citation>
    <scope>NUCLEOTIDE SEQUENCE [LARGE SCALE GENOMIC DNA]</scope>
    <source>
        <strain evidence="2">cv. AL8/78</strain>
    </source>
</reference>
<reference evidence="2" key="4">
    <citation type="submission" date="2019-03" db="UniProtKB">
        <authorList>
            <consortium name="EnsemblPlants"/>
        </authorList>
    </citation>
    <scope>IDENTIFICATION</scope>
</reference>
<reference evidence="3" key="1">
    <citation type="journal article" date="2014" name="Science">
        <title>Ancient hybridizations among the ancestral genomes of bread wheat.</title>
        <authorList>
            <consortium name="International Wheat Genome Sequencing Consortium,"/>
            <person name="Marcussen T."/>
            <person name="Sandve S.R."/>
            <person name="Heier L."/>
            <person name="Spannagl M."/>
            <person name="Pfeifer M."/>
            <person name="Jakobsen K.S."/>
            <person name="Wulff B.B."/>
            <person name="Steuernagel B."/>
            <person name="Mayer K.F."/>
            <person name="Olsen O.A."/>
        </authorList>
    </citation>
    <scope>NUCLEOTIDE SEQUENCE [LARGE SCALE GENOMIC DNA]</scope>
    <source>
        <strain evidence="3">cv. AL8/78</strain>
    </source>
</reference>
<proteinExistence type="predicted"/>
<dbReference type="AlphaFoldDB" id="A0A453C1L6"/>
<sequence>TPPRSPSPRAAPHVTRIRPRCRPPASSPVHGRPIRGNSSIPGGPAVEADPWSGAGRSVEASTSGGALGFVAHREFSCRLAPQTWLRRWRWRILPRPVPQVRFAALCSRSFRLCNFCLWGN</sequence>
<name>A0A453C1L6_AEGTS</name>
<dbReference type="EnsemblPlants" id="AET2Gv20700200.18">
    <property type="protein sequence ID" value="AET2Gv20700200.18"/>
    <property type="gene ID" value="AET2Gv20700200"/>
</dbReference>
<accession>A0A453C1L6</accession>
<evidence type="ECO:0000313" key="3">
    <source>
        <dbReference type="Proteomes" id="UP000015105"/>
    </source>
</evidence>
<reference evidence="3" key="2">
    <citation type="journal article" date="2017" name="Nat. Plants">
        <title>The Aegilops tauschii genome reveals multiple impacts of transposons.</title>
        <authorList>
            <person name="Zhao G."/>
            <person name="Zou C."/>
            <person name="Li K."/>
            <person name="Wang K."/>
            <person name="Li T."/>
            <person name="Gao L."/>
            <person name="Zhang X."/>
            <person name="Wang H."/>
            <person name="Yang Z."/>
            <person name="Liu X."/>
            <person name="Jiang W."/>
            <person name="Mao L."/>
            <person name="Kong X."/>
            <person name="Jiao Y."/>
            <person name="Jia J."/>
        </authorList>
    </citation>
    <scope>NUCLEOTIDE SEQUENCE [LARGE SCALE GENOMIC DNA]</scope>
    <source>
        <strain evidence="3">cv. AL8/78</strain>
    </source>
</reference>
<reference evidence="2" key="5">
    <citation type="journal article" date="2021" name="G3 (Bethesda)">
        <title>Aegilops tauschii genome assembly Aet v5.0 features greater sequence contiguity and improved annotation.</title>
        <authorList>
            <person name="Wang L."/>
            <person name="Zhu T."/>
            <person name="Rodriguez J.C."/>
            <person name="Deal K.R."/>
            <person name="Dubcovsky J."/>
            <person name="McGuire P.E."/>
            <person name="Lux T."/>
            <person name="Spannagl M."/>
            <person name="Mayer K.F.X."/>
            <person name="Baldrich P."/>
            <person name="Meyers B.C."/>
            <person name="Huo N."/>
            <person name="Gu Y.Q."/>
            <person name="Zhou H."/>
            <person name="Devos K.M."/>
            <person name="Bennetzen J.L."/>
            <person name="Unver T."/>
            <person name="Budak H."/>
            <person name="Gulick P.J."/>
            <person name="Galiba G."/>
            <person name="Kalapos B."/>
            <person name="Nelson D.R."/>
            <person name="Li P."/>
            <person name="You F.M."/>
            <person name="Luo M.C."/>
            <person name="Dvorak J."/>
        </authorList>
    </citation>
    <scope>NUCLEOTIDE SEQUENCE [LARGE SCALE GENOMIC DNA]</scope>
    <source>
        <strain evidence="2">cv. AL8/78</strain>
    </source>
</reference>